<evidence type="ECO:0000313" key="1">
    <source>
        <dbReference type="EMBL" id="TDN94117.1"/>
    </source>
</evidence>
<sequence length="135" mass="15243">MYEDDEKSYDEPIERPWIVLKTTYDVETWIDHQNRAIQQLISSNKASGWGICFGLSEGGEIYLHTTSEGDVLLDVTPEAEWVAPLISAATQVDMPAGQIWALPGDRLTQLVFGLSSLIATTRLVAEHNFNMRKRY</sequence>
<proteinExistence type="predicted"/>
<dbReference type="EMBL" id="SNWF01000004">
    <property type="protein sequence ID" value="TDN94117.1"/>
    <property type="molecule type" value="Genomic_DNA"/>
</dbReference>
<reference evidence="1 2" key="1">
    <citation type="submission" date="2019-03" db="EMBL/GenBank/DDBJ databases">
        <title>Genomic Encyclopedia of Type Strains, Phase IV (KMG-IV): sequencing the most valuable type-strain genomes for metagenomic binning, comparative biology and taxonomic classification.</title>
        <authorList>
            <person name="Goeker M."/>
        </authorList>
    </citation>
    <scope>NUCLEOTIDE SEQUENCE [LARGE SCALE GENOMIC DNA]</scope>
    <source>
        <strain evidence="1 2">DSM 18555</strain>
    </source>
</reference>
<protein>
    <submittedName>
        <fullName evidence="1">Uncharacterized protein</fullName>
    </submittedName>
</protein>
<evidence type="ECO:0000313" key="2">
    <source>
        <dbReference type="Proteomes" id="UP000294737"/>
    </source>
</evidence>
<name>A0A4R6GH09_9BURK</name>
<accession>A0A4R6GH09</accession>
<dbReference type="Proteomes" id="UP000294737">
    <property type="component" value="Unassembled WGS sequence"/>
</dbReference>
<dbReference type="AlphaFoldDB" id="A0A4R6GH09"/>
<gene>
    <name evidence="1" type="ORF">EV677_0658</name>
</gene>
<keyword evidence="2" id="KW-1185">Reference proteome</keyword>
<comment type="caution">
    <text evidence="1">The sequence shown here is derived from an EMBL/GenBank/DDBJ whole genome shotgun (WGS) entry which is preliminary data.</text>
</comment>
<organism evidence="1 2">
    <name type="scientific">Herminiimonas fonticola</name>
    <dbReference type="NCBI Taxonomy" id="303380"/>
    <lineage>
        <taxon>Bacteria</taxon>
        <taxon>Pseudomonadati</taxon>
        <taxon>Pseudomonadota</taxon>
        <taxon>Betaproteobacteria</taxon>
        <taxon>Burkholderiales</taxon>
        <taxon>Oxalobacteraceae</taxon>
        <taxon>Herminiimonas</taxon>
    </lineage>
</organism>